<feature type="non-terminal residue" evidence="2">
    <location>
        <position position="1"/>
    </location>
</feature>
<feature type="region of interest" description="Disordered" evidence="1">
    <location>
        <begin position="79"/>
        <end position="113"/>
    </location>
</feature>
<organism evidence="2 3">
    <name type="scientific">Teladorsagia circumcincta</name>
    <name type="common">Brown stomach worm</name>
    <name type="synonym">Ostertagia circumcincta</name>
    <dbReference type="NCBI Taxonomy" id="45464"/>
    <lineage>
        <taxon>Eukaryota</taxon>
        <taxon>Metazoa</taxon>
        <taxon>Ecdysozoa</taxon>
        <taxon>Nematoda</taxon>
        <taxon>Chromadorea</taxon>
        <taxon>Rhabditida</taxon>
        <taxon>Rhabditina</taxon>
        <taxon>Rhabditomorpha</taxon>
        <taxon>Strongyloidea</taxon>
        <taxon>Trichostrongylidae</taxon>
        <taxon>Teladorsagia</taxon>
    </lineage>
</organism>
<dbReference type="Gene3D" id="1.10.287.1490">
    <property type="match status" value="1"/>
</dbReference>
<feature type="compositionally biased region" description="Basic and acidic residues" evidence="1">
    <location>
        <begin position="158"/>
        <end position="177"/>
    </location>
</feature>
<dbReference type="AlphaFoldDB" id="A0A2G9U090"/>
<reference evidence="2 3" key="1">
    <citation type="submission" date="2015-09" db="EMBL/GenBank/DDBJ databases">
        <title>Draft genome of the parasitic nematode Teladorsagia circumcincta isolate WARC Sus (inbred).</title>
        <authorList>
            <person name="Mitreva M."/>
        </authorList>
    </citation>
    <scope>NUCLEOTIDE SEQUENCE [LARGE SCALE GENOMIC DNA]</scope>
    <source>
        <strain evidence="2 3">S</strain>
    </source>
</reference>
<evidence type="ECO:0000313" key="2">
    <source>
        <dbReference type="EMBL" id="PIO63691.1"/>
    </source>
</evidence>
<proteinExistence type="predicted"/>
<evidence type="ECO:0000313" key="3">
    <source>
        <dbReference type="Proteomes" id="UP000230423"/>
    </source>
</evidence>
<dbReference type="Proteomes" id="UP000230423">
    <property type="component" value="Unassembled WGS sequence"/>
</dbReference>
<dbReference type="EMBL" id="KZ350620">
    <property type="protein sequence ID" value="PIO63691.1"/>
    <property type="molecule type" value="Genomic_DNA"/>
</dbReference>
<feature type="compositionally biased region" description="Low complexity" evidence="1">
    <location>
        <begin position="84"/>
        <end position="103"/>
    </location>
</feature>
<name>A0A2G9U090_TELCI</name>
<dbReference type="OrthoDB" id="2019763at2759"/>
<gene>
    <name evidence="2" type="ORF">TELCIR_14702</name>
</gene>
<protein>
    <submittedName>
        <fullName evidence="2">Uncharacterized protein</fullName>
    </submittedName>
</protein>
<sequence length="320" mass="36617">VLDRAWPARGRSLAWGGDLSGAIPARSFDGYTYSMVHPQGDLEQPVLNPLDYNITQSRFGLGEYGSAFNAVQPRCSSYEPHDVGSATAPAPAPAPRGASAGPSRYGYPSTSARRQTLTRHYALRAWRVDALRQKLEGKNQQMEQRDQRIERLEKELASAKGEVSERNEQIQQSDHRTSQLMGRIDGLETSLRDKEAELDKAKIRLLSHPDVIKEKEMKDRIESMTLEKKRLQDHIDQLRRNSEKERMEQQETYQAELRQLRCNVENLQKELADRDVLLESQNEKIGDMDRELAASKQRLQAAITDKGVEELHREVEFFFE</sequence>
<feature type="region of interest" description="Disordered" evidence="1">
    <location>
        <begin position="158"/>
        <end position="178"/>
    </location>
</feature>
<evidence type="ECO:0000256" key="1">
    <source>
        <dbReference type="SAM" id="MobiDB-lite"/>
    </source>
</evidence>
<keyword evidence="3" id="KW-1185">Reference proteome</keyword>
<accession>A0A2G9U090</accession>